<dbReference type="RefSeq" id="YP_003970094.1">
    <property type="nucleotide sequence ID" value="NC_014637.1"/>
</dbReference>
<proteinExistence type="predicted"/>
<dbReference type="InterPro" id="IPR047854">
    <property type="entry name" value="RFC_lid"/>
</dbReference>
<dbReference type="Pfam" id="PF25361">
    <property type="entry name" value="AAA_lid_RFC1"/>
    <property type="match status" value="1"/>
</dbReference>
<dbReference type="InterPro" id="IPR050238">
    <property type="entry name" value="DNA_Rep/Repair_Clamp_Loader"/>
</dbReference>
<dbReference type="Proteomes" id="UP000029781">
    <property type="component" value="Segment"/>
</dbReference>
<dbReference type="InterPro" id="IPR003959">
    <property type="entry name" value="ATPase_AAA_core"/>
</dbReference>
<dbReference type="SUPFAM" id="SSF52540">
    <property type="entry name" value="P-loop containing nucleoside triphosphate hydrolases"/>
    <property type="match status" value="1"/>
</dbReference>
<name>E3T5N2_CROVB</name>
<evidence type="ECO:0000256" key="1">
    <source>
        <dbReference type="ARBA" id="ARBA00022705"/>
    </source>
</evidence>
<dbReference type="InterPro" id="IPR027417">
    <property type="entry name" value="P-loop_NTPase"/>
</dbReference>
<dbReference type="GO" id="GO:0003677">
    <property type="term" value="F:DNA binding"/>
    <property type="evidence" value="ECO:0007669"/>
    <property type="project" value="InterPro"/>
</dbReference>
<sequence>MIKSCKLLDKVSKKNNLWSLKYRPNTFDDLILHPLTNKKLLHLVKEPSNSIFVGNSGSGKNITAQILAKYIIPEKYSSKILLNLNASDDRGLNLINNVIIPFVKKISSDYPYKLILITEANTITPKAQTQLANLMDNHSNCKFIFVASELNDISDTIQSRCSILYFPLLSSDQVKKKLLNINIKEKINLSDECIESLINITQRDLRQAINFLQVVNFVDSKKITPDIIYQLFDKPNIVMIKNLLINIKLKNKSFVLEMVNKFRDKGYSPNDVLLAILNYIIGLKNNEFTNILTKEYLIQVYKITSEYYIKINQGVETWIQVYGCLSKLLLNNFL</sequence>
<dbReference type="GO" id="GO:0006281">
    <property type="term" value="P:DNA repair"/>
    <property type="evidence" value="ECO:0007669"/>
    <property type="project" value="TreeGrafter"/>
</dbReference>
<dbReference type="Gene3D" id="1.10.8.60">
    <property type="match status" value="1"/>
</dbReference>
<evidence type="ECO:0000259" key="4">
    <source>
        <dbReference type="SMART" id="SM00382"/>
    </source>
</evidence>
<dbReference type="SUPFAM" id="SSF48019">
    <property type="entry name" value="post-AAA+ oligomerization domain-like"/>
    <property type="match status" value="1"/>
</dbReference>
<organism evidence="5 6">
    <name type="scientific">Cafeteria roenbergensis virus (strain BV-PW1)</name>
    <name type="common">CroV</name>
    <dbReference type="NCBI Taxonomy" id="693272"/>
    <lineage>
        <taxon>Viruses</taxon>
        <taxon>Varidnaviria</taxon>
        <taxon>Bamfordvirae</taxon>
        <taxon>Nucleocytoviricota</taxon>
        <taxon>Megaviricetes</taxon>
        <taxon>Imitervirales</taxon>
        <taxon>Mimiviridae</taxon>
        <taxon>Aliimimivirinae</taxon>
        <taxon>Rheavirus</taxon>
        <taxon>Rheavirus sinusmexicani</taxon>
    </lineage>
</organism>
<dbReference type="CDD" id="cd00009">
    <property type="entry name" value="AAA"/>
    <property type="match status" value="1"/>
</dbReference>
<dbReference type="GO" id="GO:0005524">
    <property type="term" value="F:ATP binding"/>
    <property type="evidence" value="ECO:0007669"/>
    <property type="project" value="UniProtKB-KW"/>
</dbReference>
<keyword evidence="1" id="KW-0235">DNA replication</keyword>
<feature type="domain" description="AAA+ ATPase" evidence="4">
    <location>
        <begin position="46"/>
        <end position="170"/>
    </location>
</feature>
<reference evidence="5 6" key="1">
    <citation type="journal article" date="2010" name="Proc. Natl. Acad. Sci. U.S.A.">
        <title>Giant virus with a remarkable complement of genes infects marine zooplankton.</title>
        <authorList>
            <person name="Fischer M.G."/>
            <person name="Allen M.J."/>
            <person name="Wilson W.H."/>
            <person name="Suttle C.A."/>
        </authorList>
    </citation>
    <scope>NUCLEOTIDE SEQUENCE [LARGE SCALE GENOMIC DNA]</scope>
    <source>
        <strain evidence="5 6">BV-PW1</strain>
    </source>
</reference>
<dbReference type="CDD" id="cd18140">
    <property type="entry name" value="HLD_clamp_RFC"/>
    <property type="match status" value="1"/>
</dbReference>
<keyword evidence="3" id="KW-0067">ATP-binding</keyword>
<protein>
    <submittedName>
        <fullName evidence="5">Putative replication factor C subunit</fullName>
    </submittedName>
</protein>
<evidence type="ECO:0000313" key="5">
    <source>
        <dbReference type="EMBL" id="ADO67495.1"/>
    </source>
</evidence>
<evidence type="ECO:0000313" key="6">
    <source>
        <dbReference type="Proteomes" id="UP000029781"/>
    </source>
</evidence>
<dbReference type="OrthoDB" id="4962at10239"/>
<dbReference type="Gene3D" id="1.20.272.10">
    <property type="match status" value="1"/>
</dbReference>
<dbReference type="GO" id="GO:0003689">
    <property type="term" value="F:DNA clamp loader activity"/>
    <property type="evidence" value="ECO:0007669"/>
    <property type="project" value="TreeGrafter"/>
</dbReference>
<evidence type="ECO:0000256" key="2">
    <source>
        <dbReference type="ARBA" id="ARBA00022741"/>
    </source>
</evidence>
<dbReference type="PANTHER" id="PTHR11669:SF20">
    <property type="entry name" value="REPLICATION FACTOR C SUBUNIT 4"/>
    <property type="match status" value="1"/>
</dbReference>
<dbReference type="GO" id="GO:0006261">
    <property type="term" value="P:DNA-templated DNA replication"/>
    <property type="evidence" value="ECO:0007669"/>
    <property type="project" value="TreeGrafter"/>
</dbReference>
<keyword evidence="6" id="KW-1185">Reference proteome</keyword>
<dbReference type="KEGG" id="vg:9887864"/>
<organismHost>
    <name type="scientific">Cafeteria roenbergensis</name>
    <name type="common">Marine flagellate</name>
    <dbReference type="NCBI Taxonomy" id="33653"/>
</organismHost>
<dbReference type="SMART" id="SM00382">
    <property type="entry name" value="AAA"/>
    <property type="match status" value="1"/>
</dbReference>
<dbReference type="PANTHER" id="PTHR11669">
    <property type="entry name" value="REPLICATION FACTOR C / DNA POLYMERASE III GAMMA-TAU SUBUNIT"/>
    <property type="match status" value="1"/>
</dbReference>
<dbReference type="InterPro" id="IPR008921">
    <property type="entry name" value="DNA_pol3_clamp-load_cplx_C"/>
</dbReference>
<accession>E3T5N2</accession>
<evidence type="ECO:0000256" key="3">
    <source>
        <dbReference type="ARBA" id="ARBA00022840"/>
    </source>
</evidence>
<gene>
    <name evidence="5" type="ORF">crov461</name>
</gene>
<dbReference type="Pfam" id="PF00004">
    <property type="entry name" value="AAA"/>
    <property type="match status" value="1"/>
</dbReference>
<dbReference type="GO" id="GO:0016887">
    <property type="term" value="F:ATP hydrolysis activity"/>
    <property type="evidence" value="ECO:0007669"/>
    <property type="project" value="InterPro"/>
</dbReference>
<dbReference type="GeneID" id="9887864"/>
<dbReference type="EMBL" id="GU244497">
    <property type="protein sequence ID" value="ADO67495.1"/>
    <property type="molecule type" value="Genomic_DNA"/>
</dbReference>
<dbReference type="Gene3D" id="3.40.50.300">
    <property type="entry name" value="P-loop containing nucleotide triphosphate hydrolases"/>
    <property type="match status" value="1"/>
</dbReference>
<dbReference type="InterPro" id="IPR003593">
    <property type="entry name" value="AAA+_ATPase"/>
</dbReference>
<keyword evidence="2" id="KW-0547">Nucleotide-binding</keyword>